<proteinExistence type="predicted"/>
<dbReference type="NCBIfam" id="TIGR02220">
    <property type="entry name" value="phg_TIGR02220"/>
    <property type="match status" value="1"/>
</dbReference>
<accession>X0UGL3</accession>
<feature type="non-terminal residue" evidence="3">
    <location>
        <position position="217"/>
    </location>
</feature>
<dbReference type="Pfam" id="PF09524">
    <property type="entry name" value="Phg_2220_C"/>
    <property type="match status" value="1"/>
</dbReference>
<sequence>MKYTISINQKQAIELGLTNINQLFIFDLLISAQSWAKTIIIEGETHYWVARQAIADQLPILNLKPDTVYRHLKELTKLGLIDYAKHGNMDCINITDKGKSYSFGSKSEDSEVDNEQLGSKPQDKTEADPTYKTTTSISLLDNNTKSSKHDINAKIVIDHLNKKSGFNYRHVDSHLKHINARLEEGYILQDVIHVIDAKVEEWEGTKMEQYLRPATLF</sequence>
<evidence type="ECO:0000259" key="2">
    <source>
        <dbReference type="Pfam" id="PF09524"/>
    </source>
</evidence>
<name>X0UGL3_9ZZZZ</name>
<dbReference type="InterPro" id="IPR036390">
    <property type="entry name" value="WH_DNA-bd_sf"/>
</dbReference>
<feature type="domain" description="Phage conserved hypothetical protein C-terminal" evidence="2">
    <location>
        <begin position="156"/>
        <end position="217"/>
    </location>
</feature>
<dbReference type="InterPro" id="IPR036388">
    <property type="entry name" value="WH-like_DNA-bd_sf"/>
</dbReference>
<dbReference type="SUPFAM" id="SSF46785">
    <property type="entry name" value="Winged helix' DNA-binding domain"/>
    <property type="match status" value="1"/>
</dbReference>
<dbReference type="InterPro" id="IPR011741">
    <property type="entry name" value="Phg_2220_C"/>
</dbReference>
<organism evidence="3">
    <name type="scientific">marine sediment metagenome</name>
    <dbReference type="NCBI Taxonomy" id="412755"/>
    <lineage>
        <taxon>unclassified sequences</taxon>
        <taxon>metagenomes</taxon>
        <taxon>ecological metagenomes</taxon>
    </lineage>
</organism>
<reference evidence="3" key="1">
    <citation type="journal article" date="2014" name="Front. Microbiol.">
        <title>High frequency of phylogenetically diverse reductive dehalogenase-homologous genes in deep subseafloor sedimentary metagenomes.</title>
        <authorList>
            <person name="Kawai M."/>
            <person name="Futagami T."/>
            <person name="Toyoda A."/>
            <person name="Takaki Y."/>
            <person name="Nishi S."/>
            <person name="Hori S."/>
            <person name="Arai W."/>
            <person name="Tsubouchi T."/>
            <person name="Morono Y."/>
            <person name="Uchiyama I."/>
            <person name="Ito T."/>
            <person name="Fujiyama A."/>
            <person name="Inagaki F."/>
            <person name="Takami H."/>
        </authorList>
    </citation>
    <scope>NUCLEOTIDE SEQUENCE</scope>
    <source>
        <strain evidence="3">Expedition CK06-06</strain>
    </source>
</reference>
<evidence type="ECO:0000313" key="3">
    <source>
        <dbReference type="EMBL" id="GAG04879.1"/>
    </source>
</evidence>
<dbReference type="AlphaFoldDB" id="X0UGL3"/>
<dbReference type="EMBL" id="BARS01022864">
    <property type="protein sequence ID" value="GAG04879.1"/>
    <property type="molecule type" value="Genomic_DNA"/>
</dbReference>
<comment type="caution">
    <text evidence="3">The sequence shown here is derived from an EMBL/GenBank/DDBJ whole genome shotgun (WGS) entry which is preliminary data.</text>
</comment>
<gene>
    <name evidence="3" type="ORF">S01H1_36484</name>
</gene>
<evidence type="ECO:0000256" key="1">
    <source>
        <dbReference type="SAM" id="MobiDB-lite"/>
    </source>
</evidence>
<feature type="region of interest" description="Disordered" evidence="1">
    <location>
        <begin position="104"/>
        <end position="132"/>
    </location>
</feature>
<protein>
    <recommendedName>
        <fullName evidence="2">Phage conserved hypothetical protein C-terminal domain-containing protein</fullName>
    </recommendedName>
</protein>
<dbReference type="Gene3D" id="1.10.10.10">
    <property type="entry name" value="Winged helix-like DNA-binding domain superfamily/Winged helix DNA-binding domain"/>
    <property type="match status" value="1"/>
</dbReference>